<dbReference type="Proteomes" id="UP000694845">
    <property type="component" value="Unplaced"/>
</dbReference>
<dbReference type="AlphaFoldDB" id="A0A8B7XSX5"/>
<dbReference type="PANTHER" id="PTHR46312:SF2">
    <property type="entry name" value="NUCLEOTIDE-BINDING OLIGOMERIZATION DOMAIN-CONTAINING PROTEIN 2-LIKE"/>
    <property type="match status" value="1"/>
</dbReference>
<evidence type="ECO:0000259" key="2">
    <source>
        <dbReference type="PROSITE" id="PS50017"/>
    </source>
</evidence>
<dbReference type="GeneID" id="110975278"/>
<evidence type="ECO:0000313" key="5">
    <source>
        <dbReference type="RefSeq" id="XP_022083312.1"/>
    </source>
</evidence>
<dbReference type="InterPro" id="IPR011029">
    <property type="entry name" value="DEATH-like_dom_sf"/>
</dbReference>
<reference evidence="5" key="1">
    <citation type="submission" date="2025-08" db="UniProtKB">
        <authorList>
            <consortium name="RefSeq"/>
        </authorList>
    </citation>
    <scope>IDENTIFICATION</scope>
</reference>
<dbReference type="RefSeq" id="XP_022083312.1">
    <property type="nucleotide sequence ID" value="XM_022227620.1"/>
</dbReference>
<dbReference type="PROSITE" id="PS50837">
    <property type="entry name" value="NACHT"/>
    <property type="match status" value="1"/>
</dbReference>
<dbReference type="InterPro" id="IPR007111">
    <property type="entry name" value="NACHT_NTPase"/>
</dbReference>
<evidence type="ECO:0000256" key="1">
    <source>
        <dbReference type="SAM" id="MobiDB-lite"/>
    </source>
</evidence>
<feature type="domain" description="Death" evidence="2">
    <location>
        <begin position="75"/>
        <end position="146"/>
    </location>
</feature>
<dbReference type="GO" id="GO:0007165">
    <property type="term" value="P:signal transduction"/>
    <property type="evidence" value="ECO:0007669"/>
    <property type="project" value="InterPro"/>
</dbReference>
<dbReference type="Gene3D" id="1.10.533.10">
    <property type="entry name" value="Death Domain, Fas"/>
    <property type="match status" value="1"/>
</dbReference>
<organism evidence="4 5">
    <name type="scientific">Acanthaster planci</name>
    <name type="common">Crown-of-thorns starfish</name>
    <dbReference type="NCBI Taxonomy" id="133434"/>
    <lineage>
        <taxon>Eukaryota</taxon>
        <taxon>Metazoa</taxon>
        <taxon>Echinodermata</taxon>
        <taxon>Eleutherozoa</taxon>
        <taxon>Asterozoa</taxon>
        <taxon>Asteroidea</taxon>
        <taxon>Valvatacea</taxon>
        <taxon>Valvatida</taxon>
        <taxon>Acanthasteridae</taxon>
        <taxon>Acanthaster</taxon>
    </lineage>
</organism>
<evidence type="ECO:0000313" key="4">
    <source>
        <dbReference type="Proteomes" id="UP000694845"/>
    </source>
</evidence>
<dbReference type="OMA" id="ISHFEAN"/>
<evidence type="ECO:0000259" key="3">
    <source>
        <dbReference type="PROSITE" id="PS50837"/>
    </source>
</evidence>
<dbReference type="Pfam" id="PF00531">
    <property type="entry name" value="Death"/>
    <property type="match status" value="1"/>
</dbReference>
<proteinExistence type="predicted"/>
<dbReference type="SUPFAM" id="SSF47986">
    <property type="entry name" value="DEATH domain"/>
    <property type="match status" value="1"/>
</dbReference>
<dbReference type="Gene3D" id="3.40.50.300">
    <property type="entry name" value="P-loop containing nucleotide triphosphate hydrolases"/>
    <property type="match status" value="1"/>
</dbReference>
<dbReference type="PROSITE" id="PS50017">
    <property type="entry name" value="DEATH_DOMAIN"/>
    <property type="match status" value="1"/>
</dbReference>
<dbReference type="SUPFAM" id="SSF52540">
    <property type="entry name" value="P-loop containing nucleoside triphosphate hydrolases"/>
    <property type="match status" value="1"/>
</dbReference>
<dbReference type="Pfam" id="PF05729">
    <property type="entry name" value="NACHT"/>
    <property type="match status" value="1"/>
</dbReference>
<dbReference type="InterPro" id="IPR000488">
    <property type="entry name" value="Death_dom"/>
</dbReference>
<dbReference type="KEGG" id="aplc:110975278"/>
<accession>A0A8B7XSX5</accession>
<dbReference type="PANTHER" id="PTHR46312">
    <property type="entry name" value="NACHT DOMAIN-CONTAINING PROTEIN"/>
    <property type="match status" value="1"/>
</dbReference>
<dbReference type="InterPro" id="IPR027417">
    <property type="entry name" value="P-loop_NTPase"/>
</dbReference>
<feature type="region of interest" description="Disordered" evidence="1">
    <location>
        <begin position="22"/>
        <end position="58"/>
    </location>
</feature>
<protein>
    <submittedName>
        <fullName evidence="5">Protein NLRC5-like</fullName>
    </submittedName>
</protein>
<keyword evidence="4" id="KW-1185">Reference proteome</keyword>
<feature type="domain" description="NACHT" evidence="3">
    <location>
        <begin position="224"/>
        <end position="350"/>
    </location>
</feature>
<name>A0A8B7XSX5_ACAPL</name>
<dbReference type="CDD" id="cd01670">
    <property type="entry name" value="Death"/>
    <property type="match status" value="1"/>
</dbReference>
<gene>
    <name evidence="5" type="primary">LOC110975278</name>
</gene>
<sequence>MGGLIGRAILGLQQIMTPLEQQTQEQAVGRPEQQDQTTGGEQILGVRRPDNQDQTTGKLDDMTLHSISAQIHAGEWRKLATRLGFSPAEISHFEANHSTDVVGQILDMLVSWRNKQADNVDQREALSKALREVRNTHLADELSEHCSSDVPSQDAVKHCAKEMKWFYSKRGGFVKMKPWLRDKKHIAVMYTKLKLLTGEEFTERELESYEDILLLQTREGDPIPIAVLSGLAGSGKTTLFDKIAYDWAVGSGQVLQKYKLVFLLKMFALEQGSDLTDAVFDQLLAEDTKMEQNALWSYIKTNPHQVLLLLDGFDELMTTSLDKSSFGSILKILNGKLCRGCTVLVSTRPSHFHRLVTEELVEEPFAHVRVMGFSGENIREYVKKFYSDKPDKAEGLIERIKTSNLLSTLAASPMLLLLMCLLWSDDSTLPETNVAPVPQSI</sequence>
<dbReference type="OrthoDB" id="120976at2759"/>